<dbReference type="Proteomes" id="UP000603904">
    <property type="component" value="Unassembled WGS sequence"/>
</dbReference>
<organism evidence="2 3">
    <name type="scientific">Microbispora corallina</name>
    <dbReference type="NCBI Taxonomy" id="83302"/>
    <lineage>
        <taxon>Bacteria</taxon>
        <taxon>Bacillati</taxon>
        <taxon>Actinomycetota</taxon>
        <taxon>Actinomycetes</taxon>
        <taxon>Streptosporangiales</taxon>
        <taxon>Streptosporangiaceae</taxon>
        <taxon>Microbispora</taxon>
    </lineage>
</organism>
<keyword evidence="1" id="KW-1133">Transmembrane helix</keyword>
<keyword evidence="1" id="KW-0812">Transmembrane</keyword>
<feature type="transmembrane region" description="Helical" evidence="1">
    <location>
        <begin position="112"/>
        <end position="133"/>
    </location>
</feature>
<gene>
    <name evidence="2" type="ORF">Mco01_05180</name>
</gene>
<reference evidence="2 3" key="1">
    <citation type="submission" date="2021-01" db="EMBL/GenBank/DDBJ databases">
        <title>Whole genome shotgun sequence of Microbispora corallina NBRC 16416.</title>
        <authorList>
            <person name="Komaki H."/>
            <person name="Tamura T."/>
        </authorList>
    </citation>
    <scope>NUCLEOTIDE SEQUENCE [LARGE SCALE GENOMIC DNA]</scope>
    <source>
        <strain evidence="2 3">NBRC 16416</strain>
    </source>
</reference>
<name>A0ABQ4FS30_9ACTN</name>
<accession>A0ABQ4FS30</accession>
<protein>
    <recommendedName>
        <fullName evidence="4">Integral membrane protein</fullName>
    </recommendedName>
</protein>
<comment type="caution">
    <text evidence="2">The sequence shown here is derived from an EMBL/GenBank/DDBJ whole genome shotgun (WGS) entry which is preliminary data.</text>
</comment>
<feature type="transmembrane region" description="Helical" evidence="1">
    <location>
        <begin position="42"/>
        <end position="73"/>
    </location>
</feature>
<proteinExistence type="predicted"/>
<dbReference type="EMBL" id="BOOC01000002">
    <property type="protein sequence ID" value="GIH37518.1"/>
    <property type="molecule type" value="Genomic_DNA"/>
</dbReference>
<evidence type="ECO:0000256" key="1">
    <source>
        <dbReference type="SAM" id="Phobius"/>
    </source>
</evidence>
<evidence type="ECO:0000313" key="3">
    <source>
        <dbReference type="Proteomes" id="UP000603904"/>
    </source>
</evidence>
<evidence type="ECO:0008006" key="4">
    <source>
        <dbReference type="Google" id="ProtNLM"/>
    </source>
</evidence>
<feature type="transmembrane region" description="Helical" evidence="1">
    <location>
        <begin position="85"/>
        <end position="105"/>
    </location>
</feature>
<evidence type="ECO:0000313" key="2">
    <source>
        <dbReference type="EMBL" id="GIH37518.1"/>
    </source>
</evidence>
<keyword evidence="1" id="KW-0472">Membrane</keyword>
<keyword evidence="3" id="KW-1185">Reference proteome</keyword>
<sequence>MSPGNDGRDRNVPLVAQECWTILSRASTRGNFGMDRQQARSLAGIGLAMLTAGWLYAMYRLALAGLITGAPFFGEPSRPELGEPYLIAAAVLGIGGPFIGLFVCLNQRWKAAAALCAIAAAVLTVVALVFVVIPIGQRNSTRHAPIWTPSSYYCVEHSGGDNECPGG</sequence>